<sequence>MNIDKELLSLLTQYQSIESYKQVSLEYTSQDTSQIINDFIHLQHPSLTSINFLNKTSSSPPSFPLQISPKFPQLSTRKTYEVLQFSNYILSLHESTPFEFIVDVGAGKSYLGQSLSSHFKIISIEKDVSKVKTFNRFIRQSPQIHQTTELRFGEDTIHFINSQKARNGELPRALIVGLDTCGDLPNVIMDGVVEGVKGLDVIGCCVVSCCFHKVSRFVSDELKGDGVRFDVLGYGQDLRFLSNDEIVLSFKKEFYKEVLKLELDDVELTGLKNKDFENWESFISRVGEVYGFEQLDHLEFNQDEFIGNFIKWCFVKGVLSQVVETLVHHDRVRYLQNHGVGNVSIDALFDFNKSSRNILITGIKL</sequence>
<evidence type="ECO:0000313" key="2">
    <source>
        <dbReference type="EMBL" id="ODQ58192.1"/>
    </source>
</evidence>
<dbReference type="GeneID" id="30202295"/>
<dbReference type="STRING" id="683960.A0A1E3NZT0"/>
<keyword evidence="3" id="KW-1185">Reference proteome</keyword>
<dbReference type="Proteomes" id="UP000094112">
    <property type="component" value="Unassembled WGS sequence"/>
</dbReference>
<name>A0A1E3NZT0_WICAA</name>
<organism evidence="2 3">
    <name type="scientific">Wickerhamomyces anomalus (strain ATCC 58044 / CBS 1984 / NCYC 433 / NRRL Y-366-8)</name>
    <name type="common">Yeast</name>
    <name type="synonym">Hansenula anomala</name>
    <dbReference type="NCBI Taxonomy" id="683960"/>
    <lineage>
        <taxon>Eukaryota</taxon>
        <taxon>Fungi</taxon>
        <taxon>Dikarya</taxon>
        <taxon>Ascomycota</taxon>
        <taxon>Saccharomycotina</taxon>
        <taxon>Saccharomycetes</taxon>
        <taxon>Phaffomycetales</taxon>
        <taxon>Wickerhamomycetaceae</taxon>
        <taxon>Wickerhamomyces</taxon>
    </lineage>
</organism>
<dbReference type="Pfam" id="PF13679">
    <property type="entry name" value="Methyltransf_32"/>
    <property type="match status" value="1"/>
</dbReference>
<evidence type="ECO:0000259" key="1">
    <source>
        <dbReference type="Pfam" id="PF13679"/>
    </source>
</evidence>
<dbReference type="PANTHER" id="PTHR12496:SF0">
    <property type="entry name" value="METHYLTRANSFERASE DOMAIN-CONTAINING PROTEIN"/>
    <property type="match status" value="1"/>
</dbReference>
<dbReference type="RefSeq" id="XP_019037399.1">
    <property type="nucleotide sequence ID" value="XM_019185049.1"/>
</dbReference>
<dbReference type="OrthoDB" id="10258156at2759"/>
<dbReference type="EMBL" id="KV454212">
    <property type="protein sequence ID" value="ODQ58192.1"/>
    <property type="molecule type" value="Genomic_DNA"/>
</dbReference>
<dbReference type="InterPro" id="IPR025714">
    <property type="entry name" value="Methyltranfer_dom"/>
</dbReference>
<dbReference type="AlphaFoldDB" id="A0A1E3NZT0"/>
<proteinExistence type="predicted"/>
<reference evidence="2 3" key="1">
    <citation type="journal article" date="2016" name="Proc. Natl. Acad. Sci. U.S.A.">
        <title>Comparative genomics of biotechnologically important yeasts.</title>
        <authorList>
            <person name="Riley R."/>
            <person name="Haridas S."/>
            <person name="Wolfe K.H."/>
            <person name="Lopes M.R."/>
            <person name="Hittinger C.T."/>
            <person name="Goeker M."/>
            <person name="Salamov A.A."/>
            <person name="Wisecaver J.H."/>
            <person name="Long T.M."/>
            <person name="Calvey C.H."/>
            <person name="Aerts A.L."/>
            <person name="Barry K.W."/>
            <person name="Choi C."/>
            <person name="Clum A."/>
            <person name="Coughlan A.Y."/>
            <person name="Deshpande S."/>
            <person name="Douglass A.P."/>
            <person name="Hanson S.J."/>
            <person name="Klenk H.-P."/>
            <person name="LaButti K.M."/>
            <person name="Lapidus A."/>
            <person name="Lindquist E.A."/>
            <person name="Lipzen A.M."/>
            <person name="Meier-Kolthoff J.P."/>
            <person name="Ohm R.A."/>
            <person name="Otillar R.P."/>
            <person name="Pangilinan J.L."/>
            <person name="Peng Y."/>
            <person name="Rokas A."/>
            <person name="Rosa C.A."/>
            <person name="Scheuner C."/>
            <person name="Sibirny A.A."/>
            <person name="Slot J.C."/>
            <person name="Stielow J.B."/>
            <person name="Sun H."/>
            <person name="Kurtzman C.P."/>
            <person name="Blackwell M."/>
            <person name="Grigoriev I.V."/>
            <person name="Jeffries T.W."/>
        </authorList>
    </citation>
    <scope>NUCLEOTIDE SEQUENCE [LARGE SCALE GENOMIC DNA]</scope>
    <source>
        <strain evidence="3">ATCC 58044 / CBS 1984 / NCYC 433 / NRRL Y-366-8</strain>
    </source>
</reference>
<evidence type="ECO:0000313" key="3">
    <source>
        <dbReference type="Proteomes" id="UP000094112"/>
    </source>
</evidence>
<accession>A0A1E3NZT0</accession>
<dbReference type="InterPro" id="IPR052220">
    <property type="entry name" value="METTL25"/>
</dbReference>
<dbReference type="PANTHER" id="PTHR12496">
    <property type="entry name" value="CGI-41 METHYLTRANSFERASE"/>
    <property type="match status" value="1"/>
</dbReference>
<feature type="domain" description="Methyltransferase" evidence="1">
    <location>
        <begin position="77"/>
        <end position="215"/>
    </location>
</feature>
<protein>
    <recommendedName>
        <fullName evidence="1">Methyltransferase domain-containing protein</fullName>
    </recommendedName>
</protein>
<gene>
    <name evidence="2" type="ORF">WICANDRAFT_80346</name>
</gene>